<proteinExistence type="predicted"/>
<comment type="caution">
    <text evidence="1">The sequence shown here is derived from an EMBL/GenBank/DDBJ whole genome shotgun (WGS) entry which is preliminary data.</text>
</comment>
<sequence length="348" mass="36396">VGLGAITGTGLTLPTAPATGGLSVVAGGVLGAAAGSVVFDNLQNMLISMGVIEGRQFGAGEVVGRAAKEAALDLAFVGVGTLVRPILGARALLAKMSGVTKDEVGRIVRLADDLGIGLGAVDVGGGLPKTFAKAVGVFPITGAPGRVAATVKQAQSVAATNRILDDLAPNATTMGGLSIDMVKAAKNVRQEFRRVSGNLYDNFRGLVENAKVKEIIPTTNARKVAGELATEAREGRLILSTKPAAVKIGVLDASGKEITRQVPGTKKFKSPVPEAVNRYLSQFDELPENITLQQYRARVQELQELMNRGRVQGFDVRKLAIMKDALEVDLNNIRVDLLPSGDGDAIRR</sequence>
<feature type="non-terminal residue" evidence="1">
    <location>
        <position position="348"/>
    </location>
</feature>
<dbReference type="EMBL" id="LAZR01065994">
    <property type="protein sequence ID" value="KKK54436.1"/>
    <property type="molecule type" value="Genomic_DNA"/>
</dbReference>
<accession>A0A0F8Z2Z5</accession>
<gene>
    <name evidence="1" type="ORF">LCGC14_3084770</name>
</gene>
<dbReference type="PROSITE" id="PS00879">
    <property type="entry name" value="ODR_DC_2_2"/>
    <property type="match status" value="1"/>
</dbReference>
<name>A0A0F8Z2Z5_9ZZZZ</name>
<dbReference type="InterPro" id="IPR022657">
    <property type="entry name" value="De-COase2_CS"/>
</dbReference>
<reference evidence="1" key="1">
    <citation type="journal article" date="2015" name="Nature">
        <title>Complex archaea that bridge the gap between prokaryotes and eukaryotes.</title>
        <authorList>
            <person name="Spang A."/>
            <person name="Saw J.H."/>
            <person name="Jorgensen S.L."/>
            <person name="Zaremba-Niedzwiedzka K."/>
            <person name="Martijn J."/>
            <person name="Lind A.E."/>
            <person name="van Eijk R."/>
            <person name="Schleper C."/>
            <person name="Guy L."/>
            <person name="Ettema T.J."/>
        </authorList>
    </citation>
    <scope>NUCLEOTIDE SEQUENCE</scope>
</reference>
<evidence type="ECO:0000313" key="1">
    <source>
        <dbReference type="EMBL" id="KKK54436.1"/>
    </source>
</evidence>
<protein>
    <submittedName>
        <fullName evidence="1">Uncharacterized protein</fullName>
    </submittedName>
</protein>
<organism evidence="1">
    <name type="scientific">marine sediment metagenome</name>
    <dbReference type="NCBI Taxonomy" id="412755"/>
    <lineage>
        <taxon>unclassified sequences</taxon>
        <taxon>metagenomes</taxon>
        <taxon>ecological metagenomes</taxon>
    </lineage>
</organism>
<feature type="non-terminal residue" evidence="1">
    <location>
        <position position="1"/>
    </location>
</feature>
<dbReference type="AlphaFoldDB" id="A0A0F8Z2Z5"/>